<dbReference type="Pfam" id="PF06259">
    <property type="entry name" value="Abhydrolase_8"/>
    <property type="match status" value="1"/>
</dbReference>
<feature type="domain" description="DUF1023" evidence="2">
    <location>
        <begin position="305"/>
        <end position="474"/>
    </location>
</feature>
<evidence type="ECO:0000259" key="2">
    <source>
        <dbReference type="Pfam" id="PF06259"/>
    </source>
</evidence>
<sequence>MVSLRQLREADPGAFDELADRWARLAGQLSAVAADIGTTGGLLDGWHGEAAAAARAHVGDVRSGYRTSAEYIELIPPALRELSDAIETARSTVDGVAGSVKYPLSLNEQTGTVVATHGGPGDTRTEEEKEQDRRTAAELTSTIQGALDDVREADQAATAALDKATPSAAVLDLEAVGGDNIVTPAEIPGDASPAEVTRWWDSLTPMEQESAVYTHGDVIGGMDGIPAEARDRANRIRFAEEYADLGARREHLEALGGNRTADQDREYGRLGETLRGMDAIHERLEREPSATRPASYLLDFSTEGNGRGIVATGNPDTADNVVTSVPGTGSNLAGIGGELDRSEVVLDEANRRSRGVDNAAISWVGYDAPQDLGQATNEHYAEDAAANLRSFQDGLNATHQGADANTTMIGHSYGSTVIGHAAQGGNSQLNVDNVVFIGSPGVGVDHASDLHVPADTTIYASTAENDVIRATPPFIHGSQPIGEDFGAQVFTSDPGTDGEWYTGGYSTEAHSEYWNKDSASLRNMATIVLGGQPY</sequence>
<dbReference type="InterPro" id="IPR029058">
    <property type="entry name" value="AB_hydrolase_fold"/>
</dbReference>
<dbReference type="Proteomes" id="UP000249915">
    <property type="component" value="Unassembled WGS sequence"/>
</dbReference>
<dbReference type="SUPFAM" id="SSF140453">
    <property type="entry name" value="EsxAB dimer-like"/>
    <property type="match status" value="1"/>
</dbReference>
<reference evidence="3 4" key="1">
    <citation type="submission" date="2016-07" db="EMBL/GenBank/DDBJ databases">
        <title>Draft genome sequence of Prauserella muralis DSM 45305, isolated from a mould-covered wall in an indoor environment.</title>
        <authorList>
            <person name="Ruckert C."/>
            <person name="Albersmeier A."/>
            <person name="Jiang C.-L."/>
            <person name="Jiang Y."/>
            <person name="Kalinowski J."/>
            <person name="Schneider O."/>
            <person name="Winkler A."/>
            <person name="Zotchev S.B."/>
        </authorList>
    </citation>
    <scope>NUCLEOTIDE SEQUENCE [LARGE SCALE GENOMIC DNA]</scope>
    <source>
        <strain evidence="3 4">DSM 45305</strain>
    </source>
</reference>
<evidence type="ECO:0000256" key="1">
    <source>
        <dbReference type="SAM" id="MobiDB-lite"/>
    </source>
</evidence>
<dbReference type="Gene3D" id="1.20.1260.20">
    <property type="entry name" value="PPE superfamily"/>
    <property type="match status" value="1"/>
</dbReference>
<dbReference type="GO" id="GO:0016787">
    <property type="term" value="F:hydrolase activity"/>
    <property type="evidence" value="ECO:0007669"/>
    <property type="project" value="UniProtKB-KW"/>
</dbReference>
<dbReference type="OrthoDB" id="5969911at2"/>
<feature type="compositionally biased region" description="Basic and acidic residues" evidence="1">
    <location>
        <begin position="123"/>
        <end position="133"/>
    </location>
</feature>
<keyword evidence="4" id="KW-1185">Reference proteome</keyword>
<dbReference type="RefSeq" id="WP_112284284.1">
    <property type="nucleotide sequence ID" value="NZ_MASW01000006.1"/>
</dbReference>
<dbReference type="InterPro" id="IPR038332">
    <property type="entry name" value="PPE_sf"/>
</dbReference>
<feature type="region of interest" description="Disordered" evidence="1">
    <location>
        <begin position="112"/>
        <end position="133"/>
    </location>
</feature>
<organism evidence="3 4">
    <name type="scientific">Prauserella muralis</name>
    <dbReference type="NCBI Taxonomy" id="588067"/>
    <lineage>
        <taxon>Bacteria</taxon>
        <taxon>Bacillati</taxon>
        <taxon>Actinomycetota</taxon>
        <taxon>Actinomycetes</taxon>
        <taxon>Pseudonocardiales</taxon>
        <taxon>Pseudonocardiaceae</taxon>
        <taxon>Prauserella</taxon>
    </lineage>
</organism>
<dbReference type="InterPro" id="IPR010427">
    <property type="entry name" value="DUF1023"/>
</dbReference>
<dbReference type="EMBL" id="MASW01000006">
    <property type="protein sequence ID" value="PXY21044.1"/>
    <property type="molecule type" value="Genomic_DNA"/>
</dbReference>
<dbReference type="AlphaFoldDB" id="A0A2V4AM29"/>
<name>A0A2V4AM29_9PSEU</name>
<gene>
    <name evidence="3" type="ORF">BAY60_26585</name>
</gene>
<evidence type="ECO:0000313" key="4">
    <source>
        <dbReference type="Proteomes" id="UP000249915"/>
    </source>
</evidence>
<comment type="caution">
    <text evidence="3">The sequence shown here is derived from an EMBL/GenBank/DDBJ whole genome shotgun (WGS) entry which is preliminary data.</text>
</comment>
<evidence type="ECO:0000313" key="3">
    <source>
        <dbReference type="EMBL" id="PXY21044.1"/>
    </source>
</evidence>
<keyword evidence="3" id="KW-0378">Hydrolase</keyword>
<proteinExistence type="predicted"/>
<dbReference type="SUPFAM" id="SSF53474">
    <property type="entry name" value="alpha/beta-Hydrolases"/>
    <property type="match status" value="1"/>
</dbReference>
<accession>A0A2V4AM29</accession>
<dbReference type="Gene3D" id="3.40.50.1820">
    <property type="entry name" value="alpha/beta hydrolase"/>
    <property type="match status" value="1"/>
</dbReference>
<protein>
    <submittedName>
        <fullName evidence="3">Alpha/beta hydrolase</fullName>
    </submittedName>
</protein>
<dbReference type="InterPro" id="IPR036689">
    <property type="entry name" value="ESAT-6-like_sf"/>
</dbReference>